<feature type="active site" description="Proton donor" evidence="10">
    <location>
        <position position="182"/>
    </location>
</feature>
<comment type="cofactor">
    <cofactor evidence="3">
        <name>Co(2+)</name>
        <dbReference type="ChEBI" id="CHEBI:48828"/>
    </cofactor>
</comment>
<feature type="binding site" evidence="10">
    <location>
        <begin position="182"/>
        <end position="184"/>
    </location>
    <ligand>
        <name>substrate</name>
    </ligand>
</feature>
<feature type="binding site" evidence="10">
    <location>
        <position position="42"/>
    </location>
    <ligand>
        <name>a divalent metal cation</name>
        <dbReference type="ChEBI" id="CHEBI:60240"/>
    </ligand>
</feature>
<evidence type="ECO:0000313" key="13">
    <source>
        <dbReference type="Proteomes" id="UP000604066"/>
    </source>
</evidence>
<dbReference type="InterPro" id="IPR013785">
    <property type="entry name" value="Aldolase_TIM"/>
</dbReference>
<comment type="cofactor">
    <cofactor evidence="10">
        <name>a divalent metal cation</name>
        <dbReference type="ChEBI" id="CHEBI:60240"/>
    </cofactor>
    <text evidence="10">Binds 1 divalent metal cation per subunit.</text>
</comment>
<evidence type="ECO:0000256" key="8">
    <source>
        <dbReference type="ARBA" id="ARBA00022723"/>
    </source>
</evidence>
<gene>
    <name evidence="10" type="primary">rpe</name>
    <name evidence="12" type="ORF">HDG70_001996</name>
</gene>
<dbReference type="RefSeq" id="WP_245570797.1">
    <property type="nucleotide sequence ID" value="NZ_JACCBS010000003.1"/>
</dbReference>
<dbReference type="PANTHER" id="PTHR11749">
    <property type="entry name" value="RIBULOSE-5-PHOSPHATE-3-EPIMERASE"/>
    <property type="match status" value="1"/>
</dbReference>
<reference evidence="12 13" key="1">
    <citation type="submission" date="2020-07" db="EMBL/GenBank/DDBJ databases">
        <title>Genomic Encyclopedia of Type Strains, Phase III (KMG-III): the genomes of soil and plant-associated and newly described type strains.</title>
        <authorList>
            <person name="Whitman W."/>
        </authorList>
    </citation>
    <scope>NUCLEOTIDE SEQUENCE [LARGE SCALE GENOMIC DNA]</scope>
    <source>
        <strain evidence="12 13">DSM 11255</strain>
    </source>
</reference>
<dbReference type="HAMAP" id="MF_02227">
    <property type="entry name" value="RPE"/>
    <property type="match status" value="1"/>
</dbReference>
<comment type="cofactor">
    <cofactor evidence="5">
        <name>Fe(2+)</name>
        <dbReference type="ChEBI" id="CHEBI:29033"/>
    </cofactor>
</comment>
<evidence type="ECO:0000256" key="7">
    <source>
        <dbReference type="ARBA" id="ARBA00013188"/>
    </source>
</evidence>
<dbReference type="InterPro" id="IPR011060">
    <property type="entry name" value="RibuloseP-bd_barrel"/>
</dbReference>
<comment type="caution">
    <text evidence="12">The sequence shown here is derived from an EMBL/GenBank/DDBJ whole genome shotgun (WGS) entry which is preliminary data.</text>
</comment>
<name>A0ABX2RB21_9THEO</name>
<evidence type="ECO:0000256" key="4">
    <source>
        <dbReference type="ARBA" id="ARBA00001947"/>
    </source>
</evidence>
<evidence type="ECO:0000313" key="12">
    <source>
        <dbReference type="EMBL" id="NYE58245.1"/>
    </source>
</evidence>
<dbReference type="EMBL" id="JACCBS010000003">
    <property type="protein sequence ID" value="NYE58245.1"/>
    <property type="molecule type" value="Genomic_DNA"/>
</dbReference>
<dbReference type="EC" id="5.1.3.1" evidence="7 10"/>
<comment type="cofactor">
    <cofactor evidence="4">
        <name>Zn(2+)</name>
        <dbReference type="ChEBI" id="CHEBI:29105"/>
    </cofactor>
</comment>
<dbReference type="PROSITE" id="PS01085">
    <property type="entry name" value="RIBUL_P_3_EPIMER_1"/>
    <property type="match status" value="1"/>
</dbReference>
<evidence type="ECO:0000256" key="2">
    <source>
        <dbReference type="ARBA" id="ARBA00001936"/>
    </source>
</evidence>
<dbReference type="PIRSF" id="PIRSF001461">
    <property type="entry name" value="RPE"/>
    <property type="match status" value="1"/>
</dbReference>
<feature type="binding site" evidence="10">
    <location>
        <position position="73"/>
    </location>
    <ligand>
        <name>a divalent metal cation</name>
        <dbReference type="ChEBI" id="CHEBI:60240"/>
    </ligand>
</feature>
<keyword evidence="13" id="KW-1185">Reference proteome</keyword>
<dbReference type="NCBIfam" id="TIGR01163">
    <property type="entry name" value="rpe"/>
    <property type="match status" value="1"/>
</dbReference>
<evidence type="ECO:0000256" key="3">
    <source>
        <dbReference type="ARBA" id="ARBA00001941"/>
    </source>
</evidence>
<dbReference type="InterPro" id="IPR000056">
    <property type="entry name" value="Ribul_P_3_epim-like"/>
</dbReference>
<comment type="cofactor">
    <cofactor evidence="2">
        <name>Mn(2+)</name>
        <dbReference type="ChEBI" id="CHEBI:29035"/>
    </cofactor>
</comment>
<comment type="function">
    <text evidence="10">Catalyzes the reversible epimerization of D-ribulose 5-phosphate to D-xylulose 5-phosphate.</text>
</comment>
<feature type="binding site" evidence="10">
    <location>
        <position position="182"/>
    </location>
    <ligand>
        <name>a divalent metal cation</name>
        <dbReference type="ChEBI" id="CHEBI:60240"/>
    </ligand>
</feature>
<evidence type="ECO:0000256" key="6">
    <source>
        <dbReference type="ARBA" id="ARBA00009541"/>
    </source>
</evidence>
<feature type="active site" description="Proton acceptor" evidence="10">
    <location>
        <position position="42"/>
    </location>
</feature>
<comment type="catalytic activity">
    <reaction evidence="1 10 11">
        <text>D-ribulose 5-phosphate = D-xylulose 5-phosphate</text>
        <dbReference type="Rhea" id="RHEA:13677"/>
        <dbReference type="ChEBI" id="CHEBI:57737"/>
        <dbReference type="ChEBI" id="CHEBI:58121"/>
        <dbReference type="EC" id="5.1.3.1"/>
    </reaction>
</comment>
<feature type="binding site" evidence="10">
    <location>
        <position position="15"/>
    </location>
    <ligand>
        <name>substrate</name>
    </ligand>
</feature>
<feature type="binding site" evidence="10">
    <location>
        <position position="73"/>
    </location>
    <ligand>
        <name>substrate</name>
    </ligand>
</feature>
<sequence>MTKGAVNLLVNIAPSILNADFSNLELVLKQLETGGAKYLHLDIMDGHFVPNLTFGPPVVKSLRAKTNLIFDVHLMVEKPESLIEPFIEAGADMITIHWESTRHPHRLLQKIKDSGKKAGIALNPATPPENLEYLLDLIDLILIMSVNPGFGGQSFINNQLTKIRKVKSMVCKAPQEILLGVDGGINLQTAPLVIEAGANFLVTGSFLFKGDVIKNLKDLLAVCQKS</sequence>
<dbReference type="Gene3D" id="3.20.20.70">
    <property type="entry name" value="Aldolase class I"/>
    <property type="match status" value="1"/>
</dbReference>
<evidence type="ECO:0000256" key="1">
    <source>
        <dbReference type="ARBA" id="ARBA00001782"/>
    </source>
</evidence>
<dbReference type="CDD" id="cd00429">
    <property type="entry name" value="RPE"/>
    <property type="match status" value="1"/>
</dbReference>
<proteinExistence type="inferred from homology"/>
<comment type="pathway">
    <text evidence="10">Carbohydrate degradation.</text>
</comment>
<dbReference type="GO" id="GO:0004750">
    <property type="term" value="F:D-ribulose-phosphate 3-epimerase activity"/>
    <property type="evidence" value="ECO:0007669"/>
    <property type="project" value="UniProtKB-EC"/>
</dbReference>
<dbReference type="SUPFAM" id="SSF51366">
    <property type="entry name" value="Ribulose-phoshate binding barrel"/>
    <property type="match status" value="1"/>
</dbReference>
<organism evidence="12 13">
    <name type="scientific">Carboxydothermus ferrireducens DSM 11255</name>
    <dbReference type="NCBI Taxonomy" id="1119529"/>
    <lineage>
        <taxon>Bacteria</taxon>
        <taxon>Bacillati</taxon>
        <taxon>Bacillota</taxon>
        <taxon>Clostridia</taxon>
        <taxon>Thermoanaerobacterales</taxon>
        <taxon>Thermoanaerobacteraceae</taxon>
        <taxon>Carboxydothermus</taxon>
    </lineage>
</organism>
<feature type="binding site" evidence="10">
    <location>
        <begin position="204"/>
        <end position="205"/>
    </location>
    <ligand>
        <name>substrate</name>
    </ligand>
</feature>
<feature type="binding site" evidence="10">
    <location>
        <position position="40"/>
    </location>
    <ligand>
        <name>a divalent metal cation</name>
        <dbReference type="ChEBI" id="CHEBI:60240"/>
    </ligand>
</feature>
<evidence type="ECO:0000256" key="9">
    <source>
        <dbReference type="ARBA" id="ARBA00023235"/>
    </source>
</evidence>
<dbReference type="PROSITE" id="PS01086">
    <property type="entry name" value="RIBUL_P_3_EPIMER_2"/>
    <property type="match status" value="1"/>
</dbReference>
<protein>
    <recommendedName>
        <fullName evidence="7 10">Ribulose-phosphate 3-epimerase</fullName>
        <ecNumber evidence="7 10">5.1.3.1</ecNumber>
    </recommendedName>
</protein>
<keyword evidence="9 10" id="KW-0413">Isomerase</keyword>
<comment type="similarity">
    <text evidence="6 10 11">Belongs to the ribulose-phosphate 3-epimerase family.</text>
</comment>
<accession>A0ABX2RB21</accession>
<dbReference type="InterPro" id="IPR026019">
    <property type="entry name" value="Ribul_P_3_epim"/>
</dbReference>
<evidence type="ECO:0000256" key="11">
    <source>
        <dbReference type="PIRNR" id="PIRNR001461"/>
    </source>
</evidence>
<dbReference type="NCBIfam" id="NF004076">
    <property type="entry name" value="PRK05581.1-4"/>
    <property type="match status" value="1"/>
</dbReference>
<dbReference type="Pfam" id="PF00834">
    <property type="entry name" value="Ribul_P_3_epim"/>
    <property type="match status" value="1"/>
</dbReference>
<keyword evidence="10 11" id="KW-0119">Carbohydrate metabolism</keyword>
<evidence type="ECO:0000256" key="10">
    <source>
        <dbReference type="HAMAP-Rule" id="MF_02227"/>
    </source>
</evidence>
<dbReference type="Proteomes" id="UP000604066">
    <property type="component" value="Unassembled WGS sequence"/>
</dbReference>
<keyword evidence="8 10" id="KW-0479">Metal-binding</keyword>
<feature type="binding site" evidence="10">
    <location>
        <begin position="149"/>
        <end position="152"/>
    </location>
    <ligand>
        <name>substrate</name>
    </ligand>
</feature>
<evidence type="ECO:0000256" key="5">
    <source>
        <dbReference type="ARBA" id="ARBA00001954"/>
    </source>
</evidence>